<sequence>LPSFSSLPLLSTAGPTTYSDDRNRVRNRVRIRIRISSRIRVQAGNSSYDSRYNNSRYNNRNNSSIRTYLRPYRTYAPYSRYLYIRRFLLLFLFWRSISRHSGHHSNRHSDRRAVPIAVIAPDLDGRTKVRSSEIMPNTEKITFAKLSGGDNYTHWALRMDSLLIREKLQGALGSETHNKSEEAGHSARIDSLQRSSQRSARCTYSGHSTRLISAQGSRHIDRRAVLIAVIALDQSDRRAVPIAVIAPDLDGRTKLQLHHFFNTITSPAFNSSSILTKPPSRSRDVGPAVAGLRPLYVIEARLRPYGPYGPYKGRNV</sequence>
<organism evidence="2 3">
    <name type="scientific">Ophiocordyceps polyrhachis-furcata BCC 54312</name>
    <dbReference type="NCBI Taxonomy" id="1330021"/>
    <lineage>
        <taxon>Eukaryota</taxon>
        <taxon>Fungi</taxon>
        <taxon>Dikarya</taxon>
        <taxon>Ascomycota</taxon>
        <taxon>Pezizomycotina</taxon>
        <taxon>Sordariomycetes</taxon>
        <taxon>Hypocreomycetidae</taxon>
        <taxon>Hypocreales</taxon>
        <taxon>Ophiocordycipitaceae</taxon>
        <taxon>Ophiocordyceps</taxon>
    </lineage>
</organism>
<comment type="caution">
    <text evidence="2">The sequence shown here is derived from an EMBL/GenBank/DDBJ whole genome shotgun (WGS) entry which is preliminary data.</text>
</comment>
<evidence type="ECO:0000313" key="2">
    <source>
        <dbReference type="EMBL" id="RCI10460.1"/>
    </source>
</evidence>
<feature type="non-terminal residue" evidence="2">
    <location>
        <position position="316"/>
    </location>
</feature>
<evidence type="ECO:0000256" key="1">
    <source>
        <dbReference type="SAM" id="MobiDB-lite"/>
    </source>
</evidence>
<proteinExistence type="predicted"/>
<feature type="compositionally biased region" description="Basic and acidic residues" evidence="1">
    <location>
        <begin position="176"/>
        <end position="188"/>
    </location>
</feature>
<gene>
    <name evidence="2" type="ORF">L249_4479</name>
</gene>
<dbReference type="Proteomes" id="UP000253664">
    <property type="component" value="Unassembled WGS sequence"/>
</dbReference>
<accession>A0A367L7Q9</accession>
<evidence type="ECO:0000313" key="3">
    <source>
        <dbReference type="Proteomes" id="UP000253664"/>
    </source>
</evidence>
<protein>
    <submittedName>
        <fullName evidence="2">Uncharacterized protein</fullName>
    </submittedName>
</protein>
<reference evidence="2 3" key="1">
    <citation type="journal article" date="2015" name="BMC Genomics">
        <title>Insights from the genome of Ophiocordyceps polyrhachis-furcata to pathogenicity and host specificity in insect fungi.</title>
        <authorList>
            <person name="Wichadakul D."/>
            <person name="Kobmoo N."/>
            <person name="Ingsriswang S."/>
            <person name="Tangphatsornruang S."/>
            <person name="Chantasingh D."/>
            <person name="Luangsa-ard J.J."/>
            <person name="Eurwilaichitr L."/>
        </authorList>
    </citation>
    <scope>NUCLEOTIDE SEQUENCE [LARGE SCALE GENOMIC DNA]</scope>
    <source>
        <strain evidence="2 3">BCC 54312</strain>
    </source>
</reference>
<dbReference type="AlphaFoldDB" id="A0A367L7Q9"/>
<name>A0A367L7Q9_9HYPO</name>
<dbReference type="EMBL" id="LKCN02000012">
    <property type="protein sequence ID" value="RCI10460.1"/>
    <property type="molecule type" value="Genomic_DNA"/>
</dbReference>
<feature type="non-terminal residue" evidence="2">
    <location>
        <position position="1"/>
    </location>
</feature>
<feature type="region of interest" description="Disordered" evidence="1">
    <location>
        <begin position="174"/>
        <end position="200"/>
    </location>
</feature>
<keyword evidence="3" id="KW-1185">Reference proteome</keyword>